<reference evidence="1 2" key="1">
    <citation type="submission" date="2024-10" db="EMBL/GenBank/DDBJ databases">
        <authorList>
            <person name="Kim D."/>
        </authorList>
    </citation>
    <scope>NUCLEOTIDE SEQUENCE [LARGE SCALE GENOMIC DNA]</scope>
    <source>
        <strain evidence="1">Taebaek</strain>
    </source>
</reference>
<dbReference type="AlphaFoldDB" id="A0ABD2IHN1"/>
<evidence type="ECO:0000313" key="1">
    <source>
        <dbReference type="EMBL" id="KAL3079654.1"/>
    </source>
</evidence>
<keyword evidence="2" id="KW-1185">Reference proteome</keyword>
<comment type="caution">
    <text evidence="1">The sequence shown here is derived from an EMBL/GenBank/DDBJ whole genome shotgun (WGS) entry which is preliminary data.</text>
</comment>
<organism evidence="1 2">
    <name type="scientific">Heterodera schachtii</name>
    <name type="common">Sugarbeet cyst nematode worm</name>
    <name type="synonym">Tylenchus schachtii</name>
    <dbReference type="NCBI Taxonomy" id="97005"/>
    <lineage>
        <taxon>Eukaryota</taxon>
        <taxon>Metazoa</taxon>
        <taxon>Ecdysozoa</taxon>
        <taxon>Nematoda</taxon>
        <taxon>Chromadorea</taxon>
        <taxon>Rhabditida</taxon>
        <taxon>Tylenchina</taxon>
        <taxon>Tylenchomorpha</taxon>
        <taxon>Tylenchoidea</taxon>
        <taxon>Heteroderidae</taxon>
        <taxon>Heteroderinae</taxon>
        <taxon>Heterodera</taxon>
    </lineage>
</organism>
<protein>
    <submittedName>
        <fullName evidence="1">Uncharacterized protein</fullName>
    </submittedName>
</protein>
<name>A0ABD2IHN1_HETSC</name>
<sequence>MSSHSSSGSSSGGSLKPNTLANSGGWRNDRFCHHIYEHHTAIKIRITSHDMLPVAPALTPKHHCAVVTFLCRMCAKRTHVTYEFSKEGEAETLGEYGNFIDVIRTRDISMSHQTLHDVFADMPKKDYCLMWYNCQNWAGNFFNNVLQKRMVDAYLCPCPNSNKTLLKIEVNKVKKTETRHVITAEVKCPCRGAPTFFTYELTAAGKRKNSGKCYQERSTYSMAKRQISLVKIEEIYEQMNNVYHVVNQNEKKWAMEFFDKVWHIPIDNAQ</sequence>
<evidence type="ECO:0000313" key="2">
    <source>
        <dbReference type="Proteomes" id="UP001620645"/>
    </source>
</evidence>
<proteinExistence type="predicted"/>
<accession>A0ABD2IHN1</accession>
<gene>
    <name evidence="1" type="ORF">niasHS_013936</name>
</gene>
<dbReference type="Proteomes" id="UP001620645">
    <property type="component" value="Unassembled WGS sequence"/>
</dbReference>
<dbReference type="EMBL" id="JBICCN010000300">
    <property type="protein sequence ID" value="KAL3079654.1"/>
    <property type="molecule type" value="Genomic_DNA"/>
</dbReference>